<comment type="caution">
    <text evidence="1">The sequence shown here is derived from an EMBL/GenBank/DDBJ whole genome shotgun (WGS) entry which is preliminary data.</text>
</comment>
<reference evidence="1" key="1">
    <citation type="submission" date="2022-10" db="EMBL/GenBank/DDBJ databases">
        <authorList>
            <person name="Chen Y."/>
            <person name="Dougan E. K."/>
            <person name="Chan C."/>
            <person name="Rhodes N."/>
            <person name="Thang M."/>
        </authorList>
    </citation>
    <scope>NUCLEOTIDE SEQUENCE</scope>
</reference>
<sequence length="339" mass="38227">MPDAAALWFDPRKPTRRLLCRLNPAMFRAMKWLPFLVTVQAADSAESTCDQDFSMSFLQKQHVLELRTEATECGHLINGSVGDAAKFYNNNCKYHSHGDECSRRIPDVMAEHPGMDGFCYFSEVASYIRYSPPSNDPRHFINSAFRGVIGLRTPTYKGLNTGPVVTFHHDGKAFTSHMDSENYVYDDLYGYSLGVLQGQGRTVEQLKDPAVWNELARAKCEEVQKIHQFTNDELVLADILDMNLPIMAMSHCSAGWEMLPEMRANPYITGKAEYHSITDCKKITDREYARHHYMKCLLGINNAAADAAYLFARACLLDGGSRIGHFSECPFDLEVEGVL</sequence>
<organism evidence="1">
    <name type="scientific">Cladocopium goreaui</name>
    <dbReference type="NCBI Taxonomy" id="2562237"/>
    <lineage>
        <taxon>Eukaryota</taxon>
        <taxon>Sar</taxon>
        <taxon>Alveolata</taxon>
        <taxon>Dinophyceae</taxon>
        <taxon>Suessiales</taxon>
        <taxon>Symbiodiniaceae</taxon>
        <taxon>Cladocopium</taxon>
    </lineage>
</organism>
<protein>
    <submittedName>
        <fullName evidence="1">Uncharacterized protein</fullName>
    </submittedName>
</protein>
<dbReference type="OrthoDB" id="408950at2759"/>
<keyword evidence="3" id="KW-1185">Reference proteome</keyword>
<dbReference type="Proteomes" id="UP001152797">
    <property type="component" value="Unassembled WGS sequence"/>
</dbReference>
<dbReference type="EMBL" id="CAMXCT010002030">
    <property type="protein sequence ID" value="CAI3995078.1"/>
    <property type="molecule type" value="Genomic_DNA"/>
</dbReference>
<reference evidence="2" key="2">
    <citation type="submission" date="2024-04" db="EMBL/GenBank/DDBJ databases">
        <authorList>
            <person name="Chen Y."/>
            <person name="Shah S."/>
            <person name="Dougan E. K."/>
            <person name="Thang M."/>
            <person name="Chan C."/>
        </authorList>
    </citation>
    <scope>NUCLEOTIDE SEQUENCE [LARGE SCALE GENOMIC DNA]</scope>
</reference>
<dbReference type="EMBL" id="CAMXCT030002030">
    <property type="protein sequence ID" value="CAL4782390.1"/>
    <property type="molecule type" value="Genomic_DNA"/>
</dbReference>
<proteinExistence type="predicted"/>
<dbReference type="AlphaFoldDB" id="A0A9P1CQE5"/>
<gene>
    <name evidence="1" type="ORF">C1SCF055_LOCUS21679</name>
</gene>
<evidence type="ECO:0000313" key="1">
    <source>
        <dbReference type="EMBL" id="CAI3995078.1"/>
    </source>
</evidence>
<evidence type="ECO:0000313" key="3">
    <source>
        <dbReference type="Proteomes" id="UP001152797"/>
    </source>
</evidence>
<name>A0A9P1CQE5_9DINO</name>
<evidence type="ECO:0000313" key="2">
    <source>
        <dbReference type="EMBL" id="CAL1148453.1"/>
    </source>
</evidence>
<dbReference type="EMBL" id="CAMXCT020002030">
    <property type="protein sequence ID" value="CAL1148453.1"/>
    <property type="molecule type" value="Genomic_DNA"/>
</dbReference>
<accession>A0A9P1CQE5</accession>